<name>A0ABM1S4V7_LIMPO</name>
<keyword evidence="4" id="KW-1185">Reference proteome</keyword>
<proteinExistence type="inferred from homology"/>
<evidence type="ECO:0000256" key="2">
    <source>
        <dbReference type="ARBA" id="ARBA00023186"/>
    </source>
</evidence>
<evidence type="ECO:0000313" key="5">
    <source>
        <dbReference type="RefSeq" id="XP_022238662.1"/>
    </source>
</evidence>
<organism evidence="4 5">
    <name type="scientific">Limulus polyphemus</name>
    <name type="common">Atlantic horseshoe crab</name>
    <dbReference type="NCBI Taxonomy" id="6850"/>
    <lineage>
        <taxon>Eukaryota</taxon>
        <taxon>Metazoa</taxon>
        <taxon>Ecdysozoa</taxon>
        <taxon>Arthropoda</taxon>
        <taxon>Chelicerata</taxon>
        <taxon>Merostomata</taxon>
        <taxon>Xiphosura</taxon>
        <taxon>Limulidae</taxon>
        <taxon>Limulus</taxon>
    </lineage>
</organism>
<dbReference type="Pfam" id="PF01730">
    <property type="entry name" value="UreF"/>
    <property type="match status" value="1"/>
</dbReference>
<evidence type="ECO:0000313" key="4">
    <source>
        <dbReference type="Proteomes" id="UP000694941"/>
    </source>
</evidence>
<comment type="similarity">
    <text evidence="3">Belongs to the UreF family.</text>
</comment>
<keyword evidence="1" id="KW-0996">Nickel insertion</keyword>
<dbReference type="PANTHER" id="PTHR33620">
    <property type="entry name" value="UREASE ACCESSORY PROTEIN F"/>
    <property type="match status" value="1"/>
</dbReference>
<accession>A0ABM1S4V7</accession>
<dbReference type="InterPro" id="IPR038277">
    <property type="entry name" value="UreF_sf"/>
</dbReference>
<gene>
    <name evidence="5" type="primary">LOC106457134</name>
</gene>
<dbReference type="RefSeq" id="XP_022238662.1">
    <property type="nucleotide sequence ID" value="XM_022382954.1"/>
</dbReference>
<dbReference type="GeneID" id="106457134"/>
<evidence type="ECO:0000256" key="1">
    <source>
        <dbReference type="ARBA" id="ARBA00022988"/>
    </source>
</evidence>
<dbReference type="PANTHER" id="PTHR33620:SF1">
    <property type="entry name" value="UREASE ACCESSORY PROTEIN F"/>
    <property type="match status" value="1"/>
</dbReference>
<evidence type="ECO:0000256" key="3">
    <source>
        <dbReference type="ARBA" id="ARBA00046339"/>
    </source>
</evidence>
<keyword evidence="2" id="KW-0143">Chaperone</keyword>
<dbReference type="Proteomes" id="UP000694941">
    <property type="component" value="Unplaced"/>
</dbReference>
<feature type="non-terminal residue" evidence="5">
    <location>
        <position position="1"/>
    </location>
</feature>
<dbReference type="Gene3D" id="1.10.4190.10">
    <property type="entry name" value="Urease accessory protein UreF"/>
    <property type="match status" value="1"/>
</dbReference>
<dbReference type="InterPro" id="IPR002639">
    <property type="entry name" value="UreF"/>
</dbReference>
<sequence>TAFPTGGFTHSLGCEAALQCGYITNKDNFRVFVISCLENAGSFSLPFVHEAHTLYLDHNALLHLDRLYNVSLVNHVARRASLQQGRSLLTTCCRTFLITHLETLQKYIDDGSIQGHQAVIFGAVCGVLKIPISEVLYMFMFGVLRTLVASIVRLGKIVGSLEGQRFQYEMQRIIPDIVARYVY</sequence>
<dbReference type="PIRSF" id="PIRSF009467">
    <property type="entry name" value="Ureas_acces_UreF"/>
    <property type="match status" value="1"/>
</dbReference>
<protein>
    <submittedName>
        <fullName evidence="5">Urease accessory protein F-like</fullName>
    </submittedName>
</protein>
<reference evidence="5" key="1">
    <citation type="submission" date="2025-08" db="UniProtKB">
        <authorList>
            <consortium name="RefSeq"/>
        </authorList>
    </citation>
    <scope>IDENTIFICATION</scope>
    <source>
        <tissue evidence="5">Muscle</tissue>
    </source>
</reference>